<feature type="compositionally biased region" description="Acidic residues" evidence="1">
    <location>
        <begin position="18"/>
        <end position="34"/>
    </location>
</feature>
<evidence type="ECO:0000256" key="1">
    <source>
        <dbReference type="SAM" id="MobiDB-lite"/>
    </source>
</evidence>
<evidence type="ECO:0000313" key="3">
    <source>
        <dbReference type="Proteomes" id="UP000321567"/>
    </source>
</evidence>
<feature type="region of interest" description="Disordered" evidence="1">
    <location>
        <begin position="49"/>
        <end position="81"/>
    </location>
</feature>
<feature type="region of interest" description="Disordered" evidence="1">
    <location>
        <begin position="1"/>
        <end position="37"/>
    </location>
</feature>
<evidence type="ECO:0000313" key="2">
    <source>
        <dbReference type="EMBL" id="GEO80039.1"/>
    </source>
</evidence>
<protein>
    <submittedName>
        <fullName evidence="2">Uncharacterized protein</fullName>
    </submittedName>
</protein>
<organism evidence="2 3">
    <name type="scientific">Pararhodospirillum oryzae</name>
    <dbReference type="NCBI Taxonomy" id="478448"/>
    <lineage>
        <taxon>Bacteria</taxon>
        <taxon>Pseudomonadati</taxon>
        <taxon>Pseudomonadota</taxon>
        <taxon>Alphaproteobacteria</taxon>
        <taxon>Rhodospirillales</taxon>
        <taxon>Rhodospirillaceae</taxon>
        <taxon>Pararhodospirillum</taxon>
    </lineage>
</organism>
<gene>
    <name evidence="2" type="ORF">ROR02_01700</name>
</gene>
<comment type="caution">
    <text evidence="2">The sequence shown here is derived from an EMBL/GenBank/DDBJ whole genome shotgun (WGS) entry which is preliminary data.</text>
</comment>
<sequence length="81" mass="8048">MAIMRVAGAGAGVVGGDAGEEDGAEEDGAEEDAAEAVAAREVSIARVSGNWGSDTANLSKSQDEAAGPGAAREPVHPHHPR</sequence>
<feature type="compositionally biased region" description="Polar residues" evidence="1">
    <location>
        <begin position="50"/>
        <end position="60"/>
    </location>
</feature>
<reference evidence="2 3" key="1">
    <citation type="submission" date="2019-07" db="EMBL/GenBank/DDBJ databases">
        <title>Whole genome shotgun sequence of Rhodospirillum oryzae NBRC 107573.</title>
        <authorList>
            <person name="Hosoyama A."/>
            <person name="Uohara A."/>
            <person name="Ohji S."/>
            <person name="Ichikawa N."/>
        </authorList>
    </citation>
    <scope>NUCLEOTIDE SEQUENCE [LARGE SCALE GENOMIC DNA]</scope>
    <source>
        <strain evidence="2 3">NBRC 107573</strain>
    </source>
</reference>
<dbReference type="EMBL" id="BJZO01000003">
    <property type="protein sequence ID" value="GEO80039.1"/>
    <property type="molecule type" value="Genomic_DNA"/>
</dbReference>
<name>A0A512H3K3_9PROT</name>
<dbReference type="Proteomes" id="UP000321567">
    <property type="component" value="Unassembled WGS sequence"/>
</dbReference>
<proteinExistence type="predicted"/>
<accession>A0A512H3K3</accession>
<dbReference type="AlphaFoldDB" id="A0A512H3K3"/>
<keyword evidence="3" id="KW-1185">Reference proteome</keyword>